<dbReference type="EMBL" id="JAVRJZ010000007">
    <property type="protein sequence ID" value="KAK2721000.1"/>
    <property type="molecule type" value="Genomic_DNA"/>
</dbReference>
<accession>A0AA88HZG7</accession>
<feature type="domain" description="Apple" evidence="2">
    <location>
        <begin position="31"/>
        <end position="113"/>
    </location>
</feature>
<proteinExistence type="predicted"/>
<evidence type="ECO:0000259" key="2">
    <source>
        <dbReference type="PROSITE" id="PS50948"/>
    </source>
</evidence>
<keyword evidence="4" id="KW-1185">Reference proteome</keyword>
<evidence type="ECO:0000256" key="1">
    <source>
        <dbReference type="SAM" id="SignalP"/>
    </source>
</evidence>
<feature type="domain" description="Apple" evidence="2">
    <location>
        <begin position="371"/>
        <end position="460"/>
    </location>
</feature>
<gene>
    <name evidence="3" type="ORF">QYM36_004774</name>
</gene>
<dbReference type="GO" id="GO:0009653">
    <property type="term" value="P:anatomical structure morphogenesis"/>
    <property type="evidence" value="ECO:0007669"/>
    <property type="project" value="TreeGrafter"/>
</dbReference>
<dbReference type="PROSITE" id="PS50948">
    <property type="entry name" value="PAN"/>
    <property type="match status" value="3"/>
</dbReference>
<dbReference type="Gene3D" id="3.50.4.10">
    <property type="entry name" value="Hepatocyte Growth Factor"/>
    <property type="match status" value="4"/>
</dbReference>
<dbReference type="PANTHER" id="PTHR47327">
    <property type="entry name" value="FI18240P1-RELATED"/>
    <property type="match status" value="1"/>
</dbReference>
<evidence type="ECO:0000313" key="3">
    <source>
        <dbReference type="EMBL" id="KAK2721000.1"/>
    </source>
</evidence>
<feature type="domain" description="Apple" evidence="2">
    <location>
        <begin position="155"/>
        <end position="240"/>
    </location>
</feature>
<feature type="signal peptide" evidence="1">
    <location>
        <begin position="1"/>
        <end position="16"/>
    </location>
</feature>
<dbReference type="Pfam" id="PF14295">
    <property type="entry name" value="PAN_4"/>
    <property type="match status" value="4"/>
</dbReference>
<comment type="caution">
    <text evidence="3">The sequence shown here is derived from an EMBL/GenBank/DDBJ whole genome shotgun (WGS) entry which is preliminary data.</text>
</comment>
<dbReference type="InterPro" id="IPR052774">
    <property type="entry name" value="Celegans_DevNeuronal_Protein"/>
</dbReference>
<dbReference type="SMART" id="SM00473">
    <property type="entry name" value="PAN_AP"/>
    <property type="match status" value="4"/>
</dbReference>
<dbReference type="PANTHER" id="PTHR47327:SF13">
    <property type="entry name" value="APPLE DOMAIN-CONTAINING PROTEIN"/>
    <property type="match status" value="1"/>
</dbReference>
<sequence>MYLLVVWMFILSFTMGGPTGTVILIDEGKVCFRRSNYGRKLERKFVRSSHDVTNLEACQLICARESSFDCKGFNFKKQKNTSILKCELISENGRIGITLSSEDKDAVFYEKIGRGNECQKDTGFSDRVLFTYGSPSQDYLYLDHHKPELKSTNGCFQKIKEKHRLSGFLTRESLRVKSINECEEECMETKRFNCQLFSYQSTTKIDSEHNCQLSDKSSRTVSLFQNSIYDSDSNIHEKTSSNCINQKISSSTNRSNYPGYSLDKSRCFKKTRAGIRIIPGVIKKTAKVNLPADCEEECLKVKIFRCKSFAFRYFTSKYKNSDNCELSDVDVGWSTFYLTENRDYDTWYRTDFSTNCNAGSDDVESISIDSCFSLYKSRSRIYLPAVKEMTYASSLASCQKECLKKRSFNCNSVAYTDSYQSKQQRGNCELSPWEADDLDRSRELLYDNGYYVYARIGKECGEAGGYGYSLPGSDVNDVSASGVDCISRCQENKNMGYWFCDIDDRGAWDYCCSPSSKCGYSEGQPIPWCYVGLSGRNQWRPCSEKYAERRLAYLRMPESNSSTHLAALTDLSDSVEVKKSDKYTSLQSKEKK</sequence>
<dbReference type="SUPFAM" id="SSF57414">
    <property type="entry name" value="Hairpin loop containing domain-like"/>
    <property type="match status" value="3"/>
</dbReference>
<dbReference type="CDD" id="cd01099">
    <property type="entry name" value="PAN_AP_HGF"/>
    <property type="match status" value="4"/>
</dbReference>
<protein>
    <recommendedName>
        <fullName evidence="2">Apple domain-containing protein</fullName>
    </recommendedName>
</protein>
<organism evidence="3 4">
    <name type="scientific">Artemia franciscana</name>
    <name type="common">Brine shrimp</name>
    <name type="synonym">Artemia sanfranciscana</name>
    <dbReference type="NCBI Taxonomy" id="6661"/>
    <lineage>
        <taxon>Eukaryota</taxon>
        <taxon>Metazoa</taxon>
        <taxon>Ecdysozoa</taxon>
        <taxon>Arthropoda</taxon>
        <taxon>Crustacea</taxon>
        <taxon>Branchiopoda</taxon>
        <taxon>Anostraca</taxon>
        <taxon>Artemiidae</taxon>
        <taxon>Artemia</taxon>
    </lineage>
</organism>
<dbReference type="InterPro" id="IPR003609">
    <property type="entry name" value="Pan_app"/>
</dbReference>
<keyword evidence="1" id="KW-0732">Signal</keyword>
<evidence type="ECO:0000313" key="4">
    <source>
        <dbReference type="Proteomes" id="UP001187531"/>
    </source>
</evidence>
<name>A0AA88HZG7_ARTSF</name>
<dbReference type="AlphaFoldDB" id="A0AA88HZG7"/>
<feature type="chain" id="PRO_5041688615" description="Apple domain-containing protein" evidence="1">
    <location>
        <begin position="17"/>
        <end position="592"/>
    </location>
</feature>
<reference evidence="3" key="1">
    <citation type="submission" date="2023-07" db="EMBL/GenBank/DDBJ databases">
        <title>Chromosome-level genome assembly of Artemia franciscana.</title>
        <authorList>
            <person name="Jo E."/>
        </authorList>
    </citation>
    <scope>NUCLEOTIDE SEQUENCE</scope>
    <source>
        <tissue evidence="3">Whole body</tissue>
    </source>
</reference>
<dbReference type="Proteomes" id="UP001187531">
    <property type="component" value="Unassembled WGS sequence"/>
</dbReference>